<proteinExistence type="predicted"/>
<feature type="transmembrane region" description="Helical" evidence="6">
    <location>
        <begin position="424"/>
        <end position="442"/>
    </location>
</feature>
<feature type="transmembrane region" description="Helical" evidence="6">
    <location>
        <begin position="106"/>
        <end position="124"/>
    </location>
</feature>
<evidence type="ECO:0000256" key="3">
    <source>
        <dbReference type="ARBA" id="ARBA00022989"/>
    </source>
</evidence>
<evidence type="ECO:0000256" key="2">
    <source>
        <dbReference type="ARBA" id="ARBA00022692"/>
    </source>
</evidence>
<dbReference type="PROSITE" id="PS50850">
    <property type="entry name" value="MFS"/>
    <property type="match status" value="1"/>
</dbReference>
<keyword evidence="4 6" id="KW-0472">Membrane</keyword>
<sequence>MTQAGAEPGVRKSLTTEPKISGTSTDKPENPSVEIGQPEAVDVNTDTDADAEAADEGTSKRKPLGFYLSFLAINILVFLFSLDATTLAVAIPGIAEELHGSTLESFWAGIAYYLGLVVSLPLFASISDVFGRKPPLYVAFVLFTAGALSFSLAKNMAAVIAGRVIQGLGGGGLDVLGEIIVSDMTALKERPLYLGIMALPIAIGSIIGPTIGALFSDFVTWRWIGWINLPFLGVAFPLLAFFLRLRSLGTSFNAKLKGLDWSGMVLLTVGCTVFVLPLSWADALYPWNSYQTLVPLLLGAAVIALFVFYETKPKAPVIPLRIFQSRTAAVTLCGAFIHGMTLYTLLQYLPLTYQAVMLDTRIGAAVSLLPTSVISVVGAIASVIGIGKLGLGYQKRIWLAWGLVTLGTGLLILLDPYSSAGMRYGIPIIWGAGVGALLRLLHLPMQASVSSVDDTGHAIALLLTFRCLGGLVGLAIGSTIFSSIFGSAIATVGELPDSLSLLSDPHNAIAFIPIMRTVNLPADVIAPVLNAYLTAMRGVFYAMIGFSGFGLVTSLLTEELSLQRTERGRQQFET</sequence>
<feature type="region of interest" description="Disordered" evidence="5">
    <location>
        <begin position="1"/>
        <end position="56"/>
    </location>
</feature>
<evidence type="ECO:0000256" key="4">
    <source>
        <dbReference type="ARBA" id="ARBA00023136"/>
    </source>
</evidence>
<dbReference type="AlphaFoldDB" id="A0AAX6MZL9"/>
<dbReference type="InterPro" id="IPR020846">
    <property type="entry name" value="MFS_dom"/>
</dbReference>
<evidence type="ECO:0000256" key="6">
    <source>
        <dbReference type="SAM" id="Phobius"/>
    </source>
</evidence>
<dbReference type="EMBL" id="JBANMG010000001">
    <property type="protein sequence ID" value="KAK6957966.1"/>
    <property type="molecule type" value="Genomic_DNA"/>
</dbReference>
<feature type="transmembrane region" description="Helical" evidence="6">
    <location>
        <begin position="264"/>
        <end position="281"/>
    </location>
</feature>
<feature type="transmembrane region" description="Helical" evidence="6">
    <location>
        <begin position="362"/>
        <end position="386"/>
    </location>
</feature>
<feature type="compositionally biased region" description="Acidic residues" evidence="5">
    <location>
        <begin position="45"/>
        <end position="55"/>
    </location>
</feature>
<dbReference type="Proteomes" id="UP001369815">
    <property type="component" value="Unassembled WGS sequence"/>
</dbReference>
<name>A0AAX6MZL9_9PEZI</name>
<feature type="transmembrane region" description="Helical" evidence="6">
    <location>
        <begin position="192"/>
        <end position="211"/>
    </location>
</feature>
<evidence type="ECO:0000313" key="8">
    <source>
        <dbReference type="EMBL" id="KAK6957966.1"/>
    </source>
</evidence>
<dbReference type="SUPFAM" id="SSF103473">
    <property type="entry name" value="MFS general substrate transporter"/>
    <property type="match status" value="1"/>
</dbReference>
<feature type="transmembrane region" description="Helical" evidence="6">
    <location>
        <begin position="223"/>
        <end position="243"/>
    </location>
</feature>
<evidence type="ECO:0000256" key="1">
    <source>
        <dbReference type="ARBA" id="ARBA00004141"/>
    </source>
</evidence>
<comment type="caution">
    <text evidence="8">The sequence shown here is derived from an EMBL/GenBank/DDBJ whole genome shotgun (WGS) entry which is preliminary data.</text>
</comment>
<feature type="transmembrane region" description="Helical" evidence="6">
    <location>
        <begin position="329"/>
        <end position="350"/>
    </location>
</feature>
<reference evidence="8 9" key="1">
    <citation type="journal article" date="2024" name="Front Chem Biol">
        <title>Unveiling the potential of Daldinia eschscholtzii MFLUCC 19-0629 through bioactivity and bioinformatics studies for enhanced sustainable agriculture production.</title>
        <authorList>
            <person name="Brooks S."/>
            <person name="Weaver J.A."/>
            <person name="Klomchit A."/>
            <person name="Alharthi S.A."/>
            <person name="Onlamun T."/>
            <person name="Nurani R."/>
            <person name="Vong T.K."/>
            <person name="Alberti F."/>
            <person name="Greco C."/>
        </authorList>
    </citation>
    <scope>NUCLEOTIDE SEQUENCE [LARGE SCALE GENOMIC DNA]</scope>
    <source>
        <strain evidence="8">MFLUCC 19-0629</strain>
    </source>
</reference>
<feature type="domain" description="Major facilitator superfamily (MFS) profile" evidence="7">
    <location>
        <begin position="69"/>
        <end position="562"/>
    </location>
</feature>
<feature type="transmembrane region" description="Helical" evidence="6">
    <location>
        <begin position="463"/>
        <end position="490"/>
    </location>
</feature>
<gene>
    <name evidence="8" type="ORF">Daesc_000757</name>
</gene>
<dbReference type="PRINTS" id="PR01036">
    <property type="entry name" value="TCRTETB"/>
</dbReference>
<dbReference type="PANTHER" id="PTHR23501:SF156">
    <property type="entry name" value="TRANSPORTER, PUTATIVE-RELATED"/>
    <property type="match status" value="1"/>
</dbReference>
<comment type="subcellular location">
    <subcellularLocation>
        <location evidence="1">Membrane</location>
        <topology evidence="1">Multi-pass membrane protein</topology>
    </subcellularLocation>
</comment>
<keyword evidence="9" id="KW-1185">Reference proteome</keyword>
<dbReference type="Gene3D" id="1.20.1250.20">
    <property type="entry name" value="MFS general substrate transporter like domains"/>
    <property type="match status" value="2"/>
</dbReference>
<keyword evidence="2 6" id="KW-0812">Transmembrane</keyword>
<feature type="transmembrane region" description="Helical" evidence="6">
    <location>
        <begin position="136"/>
        <end position="153"/>
    </location>
</feature>
<feature type="transmembrane region" description="Helical" evidence="6">
    <location>
        <begin position="538"/>
        <end position="557"/>
    </location>
</feature>
<feature type="compositionally biased region" description="Polar residues" evidence="5">
    <location>
        <begin position="13"/>
        <end position="25"/>
    </location>
</feature>
<accession>A0AAX6MZL9</accession>
<evidence type="ECO:0000313" key="9">
    <source>
        <dbReference type="Proteomes" id="UP001369815"/>
    </source>
</evidence>
<dbReference type="Pfam" id="PF07690">
    <property type="entry name" value="MFS_1"/>
    <property type="match status" value="1"/>
</dbReference>
<evidence type="ECO:0000259" key="7">
    <source>
        <dbReference type="PROSITE" id="PS50850"/>
    </source>
</evidence>
<feature type="transmembrane region" description="Helical" evidence="6">
    <location>
        <begin position="66"/>
        <end position="94"/>
    </location>
</feature>
<dbReference type="InterPro" id="IPR036259">
    <property type="entry name" value="MFS_trans_sf"/>
</dbReference>
<feature type="transmembrane region" description="Helical" evidence="6">
    <location>
        <begin position="398"/>
        <end position="418"/>
    </location>
</feature>
<protein>
    <recommendedName>
        <fullName evidence="7">Major facilitator superfamily (MFS) profile domain-containing protein</fullName>
    </recommendedName>
</protein>
<keyword evidence="3 6" id="KW-1133">Transmembrane helix</keyword>
<dbReference type="GO" id="GO:0005886">
    <property type="term" value="C:plasma membrane"/>
    <property type="evidence" value="ECO:0007669"/>
    <property type="project" value="TreeGrafter"/>
</dbReference>
<dbReference type="GO" id="GO:0022857">
    <property type="term" value="F:transmembrane transporter activity"/>
    <property type="evidence" value="ECO:0007669"/>
    <property type="project" value="InterPro"/>
</dbReference>
<dbReference type="InterPro" id="IPR011701">
    <property type="entry name" value="MFS"/>
</dbReference>
<organism evidence="8 9">
    <name type="scientific">Daldinia eschscholtzii</name>
    <dbReference type="NCBI Taxonomy" id="292717"/>
    <lineage>
        <taxon>Eukaryota</taxon>
        <taxon>Fungi</taxon>
        <taxon>Dikarya</taxon>
        <taxon>Ascomycota</taxon>
        <taxon>Pezizomycotina</taxon>
        <taxon>Sordariomycetes</taxon>
        <taxon>Xylariomycetidae</taxon>
        <taxon>Xylariales</taxon>
        <taxon>Hypoxylaceae</taxon>
        <taxon>Daldinia</taxon>
    </lineage>
</organism>
<dbReference type="PANTHER" id="PTHR23501">
    <property type="entry name" value="MAJOR FACILITATOR SUPERFAMILY"/>
    <property type="match status" value="1"/>
</dbReference>
<feature type="transmembrane region" description="Helical" evidence="6">
    <location>
        <begin position="293"/>
        <end position="309"/>
    </location>
</feature>
<evidence type="ECO:0000256" key="5">
    <source>
        <dbReference type="SAM" id="MobiDB-lite"/>
    </source>
</evidence>